<keyword evidence="1 4" id="KW-0349">Heme</keyword>
<dbReference type="EMBL" id="CP000804">
    <property type="protein sequence ID" value="ABU58704.1"/>
    <property type="molecule type" value="Genomic_DNA"/>
</dbReference>
<dbReference type="Gene3D" id="1.10.760.10">
    <property type="entry name" value="Cytochrome c-like domain"/>
    <property type="match status" value="1"/>
</dbReference>
<dbReference type="GO" id="GO:0009055">
    <property type="term" value="F:electron transfer activity"/>
    <property type="evidence" value="ECO:0007669"/>
    <property type="project" value="InterPro"/>
</dbReference>
<dbReference type="InterPro" id="IPR009056">
    <property type="entry name" value="Cyt_c-like_dom"/>
</dbReference>
<evidence type="ECO:0000313" key="8">
    <source>
        <dbReference type="Proteomes" id="UP000000263"/>
    </source>
</evidence>
<organism evidence="7 8">
    <name type="scientific">Roseiflexus castenholzii (strain DSM 13941 / HLO8)</name>
    <dbReference type="NCBI Taxonomy" id="383372"/>
    <lineage>
        <taxon>Bacteria</taxon>
        <taxon>Bacillati</taxon>
        <taxon>Chloroflexota</taxon>
        <taxon>Chloroflexia</taxon>
        <taxon>Chloroflexales</taxon>
        <taxon>Roseiflexineae</taxon>
        <taxon>Roseiflexaceae</taxon>
        <taxon>Roseiflexus</taxon>
    </lineage>
</organism>
<feature type="binding site" evidence="9">
    <location>
        <position position="104"/>
    </location>
    <ligand>
        <name>heme c</name>
        <dbReference type="ChEBI" id="CHEBI:61717"/>
    </ligand>
</feature>
<dbReference type="Proteomes" id="UP000000263">
    <property type="component" value="Chromosome"/>
</dbReference>
<proteinExistence type="evidence at protein level"/>
<dbReference type="PDB" id="8GTH">
    <property type="method" value="X-ray"/>
    <property type="resolution" value="3.10 A"/>
    <property type="chains" value="A/B/C/D/E/F=43-147"/>
</dbReference>
<feature type="binding site" evidence="9">
    <location>
        <position position="65"/>
    </location>
    <ligand>
        <name>heme c</name>
        <dbReference type="ChEBI" id="CHEBI:61717"/>
        <note>axial binding residue</note>
    </ligand>
    <ligandPart>
        <name>Fe</name>
        <dbReference type="ChEBI" id="CHEBI:18248"/>
    </ligandPart>
</feature>
<sequence length="147" mass="15318">MNRTYTITFACLLTLTLALSACGGGQGAPAANAPVEPLTRTISANGDPAKGQLYFENEGGCLACHSTGTDKLVGPGLAGVMTTAGPVYPEGVNYRGNLPNGQPRTEENIAAWIRSGGQGQIGVMSPHEMSDEDMANLLAYLHTLKRP</sequence>
<feature type="binding site" evidence="9">
    <location>
        <position position="122"/>
    </location>
    <ligand>
        <name>heme c</name>
        <dbReference type="ChEBI" id="CHEBI:61717"/>
    </ligand>
</feature>
<reference evidence="7 8" key="1">
    <citation type="submission" date="2007-08" db="EMBL/GenBank/DDBJ databases">
        <title>Complete sequence of Roseiflexus castenholzii DSM 13941.</title>
        <authorList>
            <consortium name="US DOE Joint Genome Institute"/>
            <person name="Copeland A."/>
            <person name="Lucas S."/>
            <person name="Lapidus A."/>
            <person name="Barry K."/>
            <person name="Glavina del Rio T."/>
            <person name="Dalin E."/>
            <person name="Tice H."/>
            <person name="Pitluck S."/>
            <person name="Thompson L.S."/>
            <person name="Brettin T."/>
            <person name="Bruce D."/>
            <person name="Detter J.C."/>
            <person name="Han C."/>
            <person name="Tapia R."/>
            <person name="Schmutz J."/>
            <person name="Larimer F."/>
            <person name="Land M."/>
            <person name="Hauser L."/>
            <person name="Kyrpides N."/>
            <person name="Mikhailova N."/>
            <person name="Bryant D.A."/>
            <person name="Hanada S."/>
            <person name="Tsukatani Y."/>
            <person name="Richardson P."/>
        </authorList>
    </citation>
    <scope>NUCLEOTIDE SEQUENCE [LARGE SCALE GENOMIC DNA]</scope>
    <source>
        <strain evidence="8">DSM 13941 / HLO8</strain>
    </source>
</reference>
<evidence type="ECO:0000256" key="1">
    <source>
        <dbReference type="ARBA" id="ARBA00022617"/>
    </source>
</evidence>
<protein>
    <submittedName>
        <fullName evidence="7">Cytochrome c class I</fullName>
    </submittedName>
</protein>
<feature type="binding site" evidence="9">
    <location>
        <position position="61"/>
    </location>
    <ligand>
        <name>heme c</name>
        <dbReference type="ChEBI" id="CHEBI:61717"/>
        <note>covalent</note>
    </ligand>
</feature>
<feature type="domain" description="Cytochrome c" evidence="6">
    <location>
        <begin position="46"/>
        <end position="145"/>
    </location>
</feature>
<dbReference type="eggNOG" id="COG3474">
    <property type="taxonomic scope" value="Bacteria"/>
</dbReference>
<keyword evidence="5" id="KW-0732">Signal</keyword>
<feature type="signal peptide" evidence="5">
    <location>
        <begin position="1"/>
        <end position="21"/>
    </location>
</feature>
<dbReference type="Pfam" id="PF00034">
    <property type="entry name" value="Cytochrom_C"/>
    <property type="match status" value="1"/>
</dbReference>
<feature type="binding site" evidence="9">
    <location>
        <position position="88"/>
    </location>
    <ligand>
        <name>heme c</name>
        <dbReference type="ChEBI" id="CHEBI:61717"/>
    </ligand>
</feature>
<name>A7NME2_ROSCS</name>
<dbReference type="KEGG" id="rca:Rcas_2631"/>
<dbReference type="RefSeq" id="WP_012121128.1">
    <property type="nucleotide sequence ID" value="NC_009767.1"/>
</dbReference>
<keyword evidence="2 4" id="KW-0479">Metal-binding</keyword>
<keyword evidence="3 4" id="KW-0408">Iron</keyword>
<dbReference type="PROSITE" id="PS51257">
    <property type="entry name" value="PROKAR_LIPOPROTEIN"/>
    <property type="match status" value="1"/>
</dbReference>
<feature type="binding site" evidence="9">
    <location>
        <position position="119"/>
    </location>
    <ligand>
        <name>heme c</name>
        <dbReference type="ChEBI" id="CHEBI:61717"/>
    </ligand>
</feature>
<dbReference type="AlphaFoldDB" id="A7NME2"/>
<gene>
    <name evidence="7" type="ordered locus">Rcas_2631</name>
</gene>
<evidence type="ECO:0000256" key="3">
    <source>
        <dbReference type="ARBA" id="ARBA00023004"/>
    </source>
</evidence>
<evidence type="ECO:0000256" key="2">
    <source>
        <dbReference type="ARBA" id="ARBA00022723"/>
    </source>
</evidence>
<dbReference type="PROSITE" id="PS51007">
    <property type="entry name" value="CYTC"/>
    <property type="match status" value="1"/>
</dbReference>
<feature type="chain" id="PRO_5002713208" evidence="5">
    <location>
        <begin position="22"/>
        <end position="147"/>
    </location>
</feature>
<dbReference type="InterPro" id="IPR036909">
    <property type="entry name" value="Cyt_c-like_dom_sf"/>
</dbReference>
<feature type="binding site" evidence="9">
    <location>
        <position position="124"/>
    </location>
    <ligand>
        <name>heme c</name>
        <dbReference type="ChEBI" id="CHEBI:61717"/>
        <note>axial binding residue</note>
    </ligand>
    <ligandPart>
        <name>Fe</name>
        <dbReference type="ChEBI" id="CHEBI:18248"/>
    </ligandPart>
</feature>
<keyword evidence="8" id="KW-1185">Reference proteome</keyword>
<feature type="binding site" evidence="9">
    <location>
        <position position="121"/>
    </location>
    <ligand>
        <name>heme c</name>
        <dbReference type="ChEBI" id="CHEBI:61717"/>
    </ligand>
</feature>
<dbReference type="GO" id="GO:0020037">
    <property type="term" value="F:heme binding"/>
    <property type="evidence" value="ECO:0007669"/>
    <property type="project" value="InterPro"/>
</dbReference>
<feature type="binding site" evidence="9">
    <location>
        <position position="64"/>
    </location>
    <ligand>
        <name>heme c</name>
        <dbReference type="ChEBI" id="CHEBI:61717"/>
        <note>covalent</note>
    </ligand>
</feature>
<evidence type="ECO:0007829" key="9">
    <source>
        <dbReference type="PDB" id="8GTH"/>
    </source>
</evidence>
<evidence type="ECO:0000256" key="4">
    <source>
        <dbReference type="PROSITE-ProRule" id="PRU00433"/>
    </source>
</evidence>
<reference evidence="9" key="2">
    <citation type="journal article" date="2024" name="Plant Commun.">
        <title>A cytochrome c&lt;sub&gt;551&lt;/sub&gt; mediates the cyclic electron transport chain of the anoxygenic phototrophic bacterium Roseiflexus castenholzii.</title>
        <authorList>
            <person name="Yu L."/>
            <person name="Min Z."/>
            <person name="Liu M."/>
            <person name="Xin Y."/>
            <person name="Liu A."/>
            <person name="Kuang J."/>
            <person name="Wu W."/>
            <person name="Wu J."/>
            <person name="He H."/>
            <person name="Xin J."/>
            <person name="Blankenship R.E."/>
            <person name="Tian C."/>
            <person name="Xu X."/>
        </authorList>
    </citation>
    <scope>X-RAY CRYSTALLOGRAPHY (3.10 ANGSTROMS) OF 42-147 IN COMPLEX WITH HEME C</scope>
</reference>
<dbReference type="STRING" id="383372.Rcas_2631"/>
<evidence type="ECO:0000313" key="7">
    <source>
        <dbReference type="EMBL" id="ABU58704.1"/>
    </source>
</evidence>
<keyword evidence="9" id="KW-0002">3D-structure</keyword>
<dbReference type="SUPFAM" id="SSF46626">
    <property type="entry name" value="Cytochrome c"/>
    <property type="match status" value="1"/>
</dbReference>
<dbReference type="SMR" id="A7NME2"/>
<dbReference type="HOGENOM" id="CLU_1776031_0_0_0"/>
<accession>A7NME2</accession>
<evidence type="ECO:0000259" key="6">
    <source>
        <dbReference type="PROSITE" id="PS51007"/>
    </source>
</evidence>
<dbReference type="OrthoDB" id="158252at2"/>
<dbReference type="GO" id="GO:0046872">
    <property type="term" value="F:metal ion binding"/>
    <property type="evidence" value="ECO:0007669"/>
    <property type="project" value="UniProtKB-KW"/>
</dbReference>
<evidence type="ECO:0000256" key="5">
    <source>
        <dbReference type="SAM" id="SignalP"/>
    </source>
</evidence>